<keyword evidence="3" id="KW-1185">Reference proteome</keyword>
<evidence type="ECO:0000313" key="3">
    <source>
        <dbReference type="Proteomes" id="UP001370490"/>
    </source>
</evidence>
<feature type="region of interest" description="Disordered" evidence="1">
    <location>
        <begin position="87"/>
        <end position="115"/>
    </location>
</feature>
<sequence>MGTEANSEPTSTPKLFLFSLPPKPPDPPGTLTPPLQIPGSVPFEWEEAPGIPRASSLDLPKPKSDTIRSLDLPPRLLEAKITNFPSPNNVLDGPYVGRAMSQGESENVESGRVDKREKGGYFGSWRWGTGKENKKIRGGSFDFSDSNRDGGSREKTCKVKITRVRRKGSILSLSSYSSSHLW</sequence>
<feature type="compositionally biased region" description="Low complexity" evidence="1">
    <location>
        <begin position="11"/>
        <end position="20"/>
    </location>
</feature>
<organism evidence="2 3">
    <name type="scientific">Dillenia turbinata</name>
    <dbReference type="NCBI Taxonomy" id="194707"/>
    <lineage>
        <taxon>Eukaryota</taxon>
        <taxon>Viridiplantae</taxon>
        <taxon>Streptophyta</taxon>
        <taxon>Embryophyta</taxon>
        <taxon>Tracheophyta</taxon>
        <taxon>Spermatophyta</taxon>
        <taxon>Magnoliopsida</taxon>
        <taxon>eudicotyledons</taxon>
        <taxon>Gunneridae</taxon>
        <taxon>Pentapetalae</taxon>
        <taxon>Dilleniales</taxon>
        <taxon>Dilleniaceae</taxon>
        <taxon>Dillenia</taxon>
    </lineage>
</organism>
<feature type="compositionally biased region" description="Basic and acidic residues" evidence="1">
    <location>
        <begin position="145"/>
        <end position="155"/>
    </location>
</feature>
<feature type="compositionally biased region" description="Polar residues" evidence="1">
    <location>
        <begin position="1"/>
        <end position="10"/>
    </location>
</feature>
<dbReference type="PANTHER" id="PTHR34371">
    <property type="entry name" value="OS01G0551000 PROTEIN"/>
    <property type="match status" value="1"/>
</dbReference>
<proteinExistence type="predicted"/>
<dbReference type="EMBL" id="JBAMMX010000007">
    <property type="protein sequence ID" value="KAK6936675.1"/>
    <property type="molecule type" value="Genomic_DNA"/>
</dbReference>
<evidence type="ECO:0000313" key="2">
    <source>
        <dbReference type="EMBL" id="KAK6936675.1"/>
    </source>
</evidence>
<feature type="region of interest" description="Disordered" evidence="1">
    <location>
        <begin position="132"/>
        <end position="155"/>
    </location>
</feature>
<dbReference type="Proteomes" id="UP001370490">
    <property type="component" value="Unassembled WGS sequence"/>
</dbReference>
<gene>
    <name evidence="2" type="ORF">RJ641_033705</name>
</gene>
<feature type="compositionally biased region" description="Pro residues" evidence="1">
    <location>
        <begin position="21"/>
        <end position="31"/>
    </location>
</feature>
<protein>
    <submittedName>
        <fullName evidence="2">Uncharacterized protein</fullName>
    </submittedName>
</protein>
<evidence type="ECO:0000256" key="1">
    <source>
        <dbReference type="SAM" id="MobiDB-lite"/>
    </source>
</evidence>
<accession>A0AAN8ZJN8</accession>
<reference evidence="2 3" key="1">
    <citation type="submission" date="2023-12" db="EMBL/GenBank/DDBJ databases">
        <title>A high-quality genome assembly for Dillenia turbinata (Dilleniales).</title>
        <authorList>
            <person name="Chanderbali A."/>
        </authorList>
    </citation>
    <scope>NUCLEOTIDE SEQUENCE [LARGE SCALE GENOMIC DNA]</scope>
    <source>
        <strain evidence="2">LSX21</strain>
        <tissue evidence="2">Leaf</tissue>
    </source>
</reference>
<name>A0AAN8ZJN8_9MAGN</name>
<comment type="caution">
    <text evidence="2">The sequence shown here is derived from an EMBL/GenBank/DDBJ whole genome shotgun (WGS) entry which is preliminary data.</text>
</comment>
<feature type="region of interest" description="Disordered" evidence="1">
    <location>
        <begin position="1"/>
        <end position="47"/>
    </location>
</feature>
<dbReference type="PANTHER" id="PTHR34371:SF6">
    <property type="entry name" value="MEMBRANE-ASSOCIATED KINASE REGULATOR 6"/>
    <property type="match status" value="1"/>
</dbReference>
<dbReference type="AlphaFoldDB" id="A0AAN8ZJN8"/>